<dbReference type="Pfam" id="PF00512">
    <property type="entry name" value="HisKA"/>
    <property type="match status" value="1"/>
</dbReference>
<dbReference type="PRINTS" id="PR00344">
    <property type="entry name" value="BCTRLSENSOR"/>
</dbReference>
<evidence type="ECO:0000256" key="10">
    <source>
        <dbReference type="ARBA" id="ARBA00022989"/>
    </source>
</evidence>
<feature type="domain" description="PAS" evidence="15">
    <location>
        <begin position="466"/>
        <end position="536"/>
    </location>
</feature>
<evidence type="ECO:0000256" key="13">
    <source>
        <dbReference type="SAM" id="MobiDB-lite"/>
    </source>
</evidence>
<keyword evidence="4" id="KW-0597">Phosphoprotein</keyword>
<dbReference type="Pfam" id="PF14361">
    <property type="entry name" value="RsbRD_N"/>
    <property type="match status" value="1"/>
</dbReference>
<comment type="subcellular location">
    <subcellularLocation>
        <location evidence="2">Membrane</location>
        <topology evidence="2">Multi-pass membrane protein</topology>
    </subcellularLocation>
</comment>
<sequence length="823" mass="90686">MAGVGLSQRSQWRCGANRLAGDDTAAPGDNAGRRHPRSPRRGRGAAVSPAVNPLAELIEAELEPLVGHWMEQVQARLVPDARIGPELRDHIPEVLRDLSSCLRRGAVPETIPMAREHGRQRHRIGFSLKALVSEYNLLSDLILDRVEARGLAVTFSEMRIFSRFFSTAIAEGVAEHHARGEALVVKLAESEERLRLVVAGLDAGSFGLDLATGQGEADARFREVLGLPEGVAFSLEQTVRACHPEDRARLLLAIEEASLGRNQGFFRVEHRLLPSLTGAARWVESRGQVTFGPDGKPARLLGTVVDVSVRKRAASEREKLLDEVEAAHNRLLSLFENAPAFLALLQGPEHVYSVVNTPYQQHVGAGRRLVGLPVAQALPELVPQGFVELLDGVYRTGTPYIGREALVRFDRTGQGEMEEAYVDYVYQPLRNAQGQVEGIVVFGLENTEQVRARQRVEVLSQKVRASETQLLQVTDAIPVLVSLVTADERYGFANKAYEDWFGQSREQLLGRSLREVIGEAAYAVMGPYVRRGLAGESFSFEQHGVPYRFGGTRDVRVTYNPYRNADGKADGFVALLQDITAQRQMEDALKRQTEFEQHLIGIVSHDLRNPLGAILLGATAMARREDLDERSRKSVTRIQNAAERASRMVKDLLDFTQARLGGGIRIERRSADLHELARGVVDEVEAAWPTRELRVLRSGEGRGQWDPDRLSQVVQNLVTNALKYSPEDTPIQVETLGAEDAVTLSVHNHGTPISSERLDSLFQPLQRGTAEVDRAGRSVGLGLYIVRSIVEAHGGHIVVRSTAEEGTTFTVRLARLPAPDAGD</sequence>
<dbReference type="InterPro" id="IPR050351">
    <property type="entry name" value="BphY/WalK/GraS-like"/>
</dbReference>
<feature type="domain" description="Histidine kinase" evidence="14">
    <location>
        <begin position="602"/>
        <end position="817"/>
    </location>
</feature>
<dbReference type="GO" id="GO:0007234">
    <property type="term" value="P:osmosensory signaling via phosphorelay pathway"/>
    <property type="evidence" value="ECO:0007669"/>
    <property type="project" value="TreeGrafter"/>
</dbReference>
<evidence type="ECO:0000259" key="16">
    <source>
        <dbReference type="PROSITE" id="PS50113"/>
    </source>
</evidence>
<evidence type="ECO:0000256" key="6">
    <source>
        <dbReference type="ARBA" id="ARBA00022692"/>
    </source>
</evidence>
<dbReference type="GO" id="GO:0000155">
    <property type="term" value="F:phosphorelay sensor kinase activity"/>
    <property type="evidence" value="ECO:0007669"/>
    <property type="project" value="InterPro"/>
</dbReference>
<dbReference type="Pfam" id="PF02518">
    <property type="entry name" value="HATPase_c"/>
    <property type="match status" value="1"/>
</dbReference>
<dbReference type="SUPFAM" id="SSF47384">
    <property type="entry name" value="Homodimeric domain of signal transducing histidine kinase"/>
    <property type="match status" value="1"/>
</dbReference>
<comment type="caution">
    <text evidence="17">The sequence shown here is derived from an EMBL/GenBank/DDBJ whole genome shotgun (WGS) entry which is preliminary data.</text>
</comment>
<dbReference type="InterPro" id="IPR036097">
    <property type="entry name" value="HisK_dim/P_sf"/>
</dbReference>
<reference evidence="18" key="1">
    <citation type="submission" date="2018-09" db="EMBL/GenBank/DDBJ databases">
        <authorList>
            <person name="Livingstone P.G."/>
            <person name="Whitworth D.E."/>
        </authorList>
    </citation>
    <scope>NUCLEOTIDE SEQUENCE [LARGE SCALE GENOMIC DNA]</scope>
    <source>
        <strain evidence="18">CA040B</strain>
    </source>
</reference>
<dbReference type="EMBL" id="RAWG01000355">
    <property type="protein sequence ID" value="RKH34092.1"/>
    <property type="molecule type" value="Genomic_DNA"/>
</dbReference>
<dbReference type="GO" id="GO:0016020">
    <property type="term" value="C:membrane"/>
    <property type="evidence" value="ECO:0007669"/>
    <property type="project" value="UniProtKB-SubCell"/>
</dbReference>
<dbReference type="Gene3D" id="3.30.565.10">
    <property type="entry name" value="Histidine kinase-like ATPase, C-terminal domain"/>
    <property type="match status" value="1"/>
</dbReference>
<dbReference type="CDD" id="cd00082">
    <property type="entry name" value="HisKA"/>
    <property type="match status" value="1"/>
</dbReference>
<dbReference type="InterPro" id="IPR013655">
    <property type="entry name" value="PAS_fold_3"/>
</dbReference>
<dbReference type="FunFam" id="3.30.565.10:FF:000006">
    <property type="entry name" value="Sensor histidine kinase WalK"/>
    <property type="match status" value="1"/>
</dbReference>
<dbReference type="AlphaFoldDB" id="A0A3A8N2C1"/>
<evidence type="ECO:0000313" key="17">
    <source>
        <dbReference type="EMBL" id="RKH34092.1"/>
    </source>
</evidence>
<organism evidence="17 18">
    <name type="scientific">Corallococcus sicarius</name>
    <dbReference type="NCBI Taxonomy" id="2316726"/>
    <lineage>
        <taxon>Bacteria</taxon>
        <taxon>Pseudomonadati</taxon>
        <taxon>Myxococcota</taxon>
        <taxon>Myxococcia</taxon>
        <taxon>Myxococcales</taxon>
        <taxon>Cystobacterineae</taxon>
        <taxon>Myxococcaceae</taxon>
        <taxon>Corallococcus</taxon>
    </lineage>
</organism>
<dbReference type="CDD" id="cd00075">
    <property type="entry name" value="HATPase"/>
    <property type="match status" value="1"/>
</dbReference>
<dbReference type="InterPro" id="IPR005467">
    <property type="entry name" value="His_kinase_dom"/>
</dbReference>
<dbReference type="InterPro" id="IPR003661">
    <property type="entry name" value="HisK_dim/P_dom"/>
</dbReference>
<dbReference type="Pfam" id="PF08447">
    <property type="entry name" value="PAS_3"/>
    <property type="match status" value="1"/>
</dbReference>
<evidence type="ECO:0000313" key="18">
    <source>
        <dbReference type="Proteomes" id="UP000273405"/>
    </source>
</evidence>
<dbReference type="GO" id="GO:0030295">
    <property type="term" value="F:protein kinase activator activity"/>
    <property type="evidence" value="ECO:0007669"/>
    <property type="project" value="TreeGrafter"/>
</dbReference>
<dbReference type="InterPro" id="IPR004358">
    <property type="entry name" value="Sig_transdc_His_kin-like_C"/>
</dbReference>
<evidence type="ECO:0000256" key="2">
    <source>
        <dbReference type="ARBA" id="ARBA00004141"/>
    </source>
</evidence>
<dbReference type="PROSITE" id="PS50113">
    <property type="entry name" value="PAC"/>
    <property type="match status" value="2"/>
</dbReference>
<evidence type="ECO:0000256" key="4">
    <source>
        <dbReference type="ARBA" id="ARBA00022553"/>
    </source>
</evidence>
<evidence type="ECO:0000259" key="14">
    <source>
        <dbReference type="PROSITE" id="PS50109"/>
    </source>
</evidence>
<dbReference type="NCBIfam" id="TIGR00229">
    <property type="entry name" value="sensory_box"/>
    <property type="match status" value="1"/>
</dbReference>
<evidence type="ECO:0000256" key="5">
    <source>
        <dbReference type="ARBA" id="ARBA00022679"/>
    </source>
</evidence>
<dbReference type="EC" id="2.7.13.3" evidence="3"/>
<dbReference type="Gene3D" id="3.30.450.20">
    <property type="entry name" value="PAS domain"/>
    <property type="match status" value="3"/>
</dbReference>
<dbReference type="CDD" id="cd00130">
    <property type="entry name" value="PAS"/>
    <property type="match status" value="2"/>
</dbReference>
<keyword evidence="12" id="KW-0472">Membrane</keyword>
<dbReference type="InterPro" id="IPR000014">
    <property type="entry name" value="PAS"/>
</dbReference>
<evidence type="ECO:0000259" key="15">
    <source>
        <dbReference type="PROSITE" id="PS50112"/>
    </source>
</evidence>
<keyword evidence="5" id="KW-0808">Transferase</keyword>
<keyword evidence="9" id="KW-0067">ATP-binding</keyword>
<dbReference type="Pfam" id="PF08448">
    <property type="entry name" value="PAS_4"/>
    <property type="match status" value="2"/>
</dbReference>
<keyword evidence="18" id="KW-1185">Reference proteome</keyword>
<feature type="domain" description="PAC" evidence="16">
    <location>
        <begin position="266"/>
        <end position="319"/>
    </location>
</feature>
<keyword evidence="7" id="KW-0547">Nucleotide-binding</keyword>
<keyword evidence="8" id="KW-0418">Kinase</keyword>
<dbReference type="InterPro" id="IPR025751">
    <property type="entry name" value="RsbRD_N_dom"/>
</dbReference>
<evidence type="ECO:0000256" key="9">
    <source>
        <dbReference type="ARBA" id="ARBA00022840"/>
    </source>
</evidence>
<dbReference type="SMART" id="SM00086">
    <property type="entry name" value="PAC"/>
    <property type="match status" value="2"/>
</dbReference>
<evidence type="ECO:0000256" key="7">
    <source>
        <dbReference type="ARBA" id="ARBA00022741"/>
    </source>
</evidence>
<dbReference type="InterPro" id="IPR013656">
    <property type="entry name" value="PAS_4"/>
</dbReference>
<feature type="compositionally biased region" description="Basic residues" evidence="13">
    <location>
        <begin position="33"/>
        <end position="43"/>
    </location>
</feature>
<dbReference type="GO" id="GO:0005524">
    <property type="term" value="F:ATP binding"/>
    <property type="evidence" value="ECO:0007669"/>
    <property type="project" value="UniProtKB-KW"/>
</dbReference>
<keyword evidence="10" id="KW-1133">Transmembrane helix</keyword>
<dbReference type="InterPro" id="IPR035965">
    <property type="entry name" value="PAS-like_dom_sf"/>
</dbReference>
<dbReference type="Proteomes" id="UP000273405">
    <property type="component" value="Unassembled WGS sequence"/>
</dbReference>
<accession>A0A3A8N2C1</accession>
<dbReference type="InterPro" id="IPR036890">
    <property type="entry name" value="HATPase_C_sf"/>
</dbReference>
<dbReference type="PROSITE" id="PS50109">
    <property type="entry name" value="HIS_KIN"/>
    <property type="match status" value="1"/>
</dbReference>
<feature type="domain" description="PAC" evidence="16">
    <location>
        <begin position="538"/>
        <end position="591"/>
    </location>
</feature>
<dbReference type="SMART" id="SM00388">
    <property type="entry name" value="HisKA"/>
    <property type="match status" value="1"/>
</dbReference>
<dbReference type="InterPro" id="IPR000700">
    <property type="entry name" value="PAS-assoc_C"/>
</dbReference>
<protein>
    <recommendedName>
        <fullName evidence="3">histidine kinase</fullName>
        <ecNumber evidence="3">2.7.13.3</ecNumber>
    </recommendedName>
</protein>
<dbReference type="PROSITE" id="PS50112">
    <property type="entry name" value="PAS"/>
    <property type="match status" value="1"/>
</dbReference>
<dbReference type="SMART" id="SM00091">
    <property type="entry name" value="PAS"/>
    <property type="match status" value="3"/>
</dbReference>
<dbReference type="InterPro" id="IPR003594">
    <property type="entry name" value="HATPase_dom"/>
</dbReference>
<keyword evidence="6" id="KW-0812">Transmembrane</keyword>
<dbReference type="SMART" id="SM00387">
    <property type="entry name" value="HATPase_c"/>
    <property type="match status" value="1"/>
</dbReference>
<evidence type="ECO:0000256" key="3">
    <source>
        <dbReference type="ARBA" id="ARBA00012438"/>
    </source>
</evidence>
<proteinExistence type="predicted"/>
<dbReference type="PANTHER" id="PTHR42878:SF7">
    <property type="entry name" value="SENSOR HISTIDINE KINASE GLRK"/>
    <property type="match status" value="1"/>
</dbReference>
<dbReference type="SUPFAM" id="SSF55785">
    <property type="entry name" value="PYP-like sensor domain (PAS domain)"/>
    <property type="match status" value="3"/>
</dbReference>
<dbReference type="Gene3D" id="1.10.287.130">
    <property type="match status" value="1"/>
</dbReference>
<evidence type="ECO:0000256" key="12">
    <source>
        <dbReference type="ARBA" id="ARBA00023136"/>
    </source>
</evidence>
<name>A0A3A8N2C1_9BACT</name>
<dbReference type="PANTHER" id="PTHR42878">
    <property type="entry name" value="TWO-COMPONENT HISTIDINE KINASE"/>
    <property type="match status" value="1"/>
</dbReference>
<keyword evidence="11" id="KW-0902">Two-component regulatory system</keyword>
<comment type="catalytic activity">
    <reaction evidence="1">
        <text>ATP + protein L-histidine = ADP + protein N-phospho-L-histidine.</text>
        <dbReference type="EC" id="2.7.13.3"/>
    </reaction>
</comment>
<gene>
    <name evidence="17" type="ORF">D7X12_35375</name>
</gene>
<feature type="region of interest" description="Disordered" evidence="13">
    <location>
        <begin position="18"/>
        <end position="48"/>
    </location>
</feature>
<evidence type="ECO:0000256" key="1">
    <source>
        <dbReference type="ARBA" id="ARBA00000085"/>
    </source>
</evidence>
<dbReference type="GO" id="GO:0000156">
    <property type="term" value="F:phosphorelay response regulator activity"/>
    <property type="evidence" value="ECO:0007669"/>
    <property type="project" value="TreeGrafter"/>
</dbReference>
<evidence type="ECO:0000256" key="8">
    <source>
        <dbReference type="ARBA" id="ARBA00022777"/>
    </source>
</evidence>
<evidence type="ECO:0000256" key="11">
    <source>
        <dbReference type="ARBA" id="ARBA00023012"/>
    </source>
</evidence>
<dbReference type="SUPFAM" id="SSF55874">
    <property type="entry name" value="ATPase domain of HSP90 chaperone/DNA topoisomerase II/histidine kinase"/>
    <property type="match status" value="1"/>
</dbReference>
<dbReference type="InterPro" id="IPR001610">
    <property type="entry name" value="PAC"/>
</dbReference>